<sequence length="95" mass="10030">MNADERIDGINRAGNYDDLHDAMQGFLDEAEARYPALSQAGRLKACIGGSAFASAVDELKRYQTSTGETYPDAQRVVEAAAAKHAALGDASTPPS</sequence>
<evidence type="ECO:0000313" key="2">
    <source>
        <dbReference type="EMBL" id="SEK04590.1"/>
    </source>
</evidence>
<dbReference type="OrthoDB" id="9104285at2"/>
<dbReference type="EMBL" id="FNZM01000014">
    <property type="protein sequence ID" value="SEK04590.1"/>
    <property type="molecule type" value="Genomic_DNA"/>
</dbReference>
<evidence type="ECO:0000313" key="4">
    <source>
        <dbReference type="Proteomes" id="UP000247515"/>
    </source>
</evidence>
<name>A0A1A5X0S1_9BURK</name>
<dbReference type="Proteomes" id="UP000183529">
    <property type="component" value="Unassembled WGS sequence"/>
</dbReference>
<gene>
    <name evidence="1" type="ORF">C7400_113144</name>
    <name evidence="2" type="ORF">SAMN05216550_11481</name>
</gene>
<comment type="caution">
    <text evidence="2">The sequence shown here is derived from an EMBL/GenBank/DDBJ whole genome shotgun (WGS) entry which is preliminary data.</text>
</comment>
<dbReference type="AlphaFoldDB" id="A0A1A5X0S1"/>
<dbReference type="RefSeq" id="WP_065065725.1">
    <property type="nucleotide sequence ID" value="NZ_CADFGN010000012.1"/>
</dbReference>
<evidence type="ECO:0000313" key="3">
    <source>
        <dbReference type="Proteomes" id="UP000183529"/>
    </source>
</evidence>
<reference evidence="2 3" key="1">
    <citation type="submission" date="2016-10" db="EMBL/GenBank/DDBJ databases">
        <authorList>
            <person name="Varghese N."/>
            <person name="Submissions S."/>
        </authorList>
    </citation>
    <scope>NUCLEOTIDE SEQUENCE [LARGE SCALE GENOMIC DNA]</scope>
    <source>
        <strain evidence="2 3">LMG 22274</strain>
    </source>
</reference>
<dbReference type="Proteomes" id="UP000247515">
    <property type="component" value="Unassembled WGS sequence"/>
</dbReference>
<keyword evidence="4" id="KW-1185">Reference proteome</keyword>
<dbReference type="EMBL" id="QJJV01000013">
    <property type="protein sequence ID" value="PXX14210.1"/>
    <property type="molecule type" value="Genomic_DNA"/>
</dbReference>
<accession>A0A1A5X0S1</accession>
<evidence type="ECO:0000313" key="1">
    <source>
        <dbReference type="EMBL" id="PXX14210.1"/>
    </source>
</evidence>
<reference evidence="1 4" key="2">
    <citation type="submission" date="2018-05" db="EMBL/GenBank/DDBJ databases">
        <title>Genomic Encyclopedia of Type Strains, Phase IV (KMG-V): Genome sequencing to study the core and pangenomes of soil and plant-associated prokaryotes.</title>
        <authorList>
            <person name="Whitman W."/>
        </authorList>
    </citation>
    <scope>NUCLEOTIDE SEQUENCE [LARGE SCALE GENOMIC DNA]</scope>
    <source>
        <strain evidence="1 4">SIr-6563</strain>
    </source>
</reference>
<organism evidence="2 3">
    <name type="scientific">Paraburkholderia tropica</name>
    <dbReference type="NCBI Taxonomy" id="92647"/>
    <lineage>
        <taxon>Bacteria</taxon>
        <taxon>Pseudomonadati</taxon>
        <taxon>Pseudomonadota</taxon>
        <taxon>Betaproteobacteria</taxon>
        <taxon>Burkholderiales</taxon>
        <taxon>Burkholderiaceae</taxon>
        <taxon>Paraburkholderia</taxon>
    </lineage>
</organism>
<proteinExistence type="predicted"/>
<protein>
    <submittedName>
        <fullName evidence="2">Uncharacterized protein</fullName>
    </submittedName>
</protein>